<gene>
    <name evidence="2" type="ORF">JI435_436030</name>
</gene>
<evidence type="ECO:0000313" key="3">
    <source>
        <dbReference type="Proteomes" id="UP000663193"/>
    </source>
</evidence>
<keyword evidence="3" id="KW-1185">Reference proteome</keyword>
<evidence type="ECO:0000313" key="2">
    <source>
        <dbReference type="EMBL" id="QRC98720.1"/>
    </source>
</evidence>
<dbReference type="AlphaFoldDB" id="A0A7U2F908"/>
<reference evidence="3" key="1">
    <citation type="journal article" date="2021" name="BMC Genomics">
        <title>Chromosome-level genome assembly and manually-curated proteome of model necrotroph Parastagonospora nodorum Sn15 reveals a genome-wide trove of candidate effector homologs, and redundancy of virulence-related functions within an accessory chromosome.</title>
        <authorList>
            <person name="Bertazzoni S."/>
            <person name="Jones D.A.B."/>
            <person name="Phan H.T."/>
            <person name="Tan K.-C."/>
            <person name="Hane J.K."/>
        </authorList>
    </citation>
    <scope>NUCLEOTIDE SEQUENCE [LARGE SCALE GENOMIC DNA]</scope>
    <source>
        <strain evidence="3">SN15 / ATCC MYA-4574 / FGSC 10173)</strain>
    </source>
</reference>
<dbReference type="VEuPathDB" id="FungiDB:JI435_436030"/>
<name>A0A7U2F908_PHANO</name>
<feature type="compositionally biased region" description="Acidic residues" evidence="1">
    <location>
        <begin position="1"/>
        <end position="11"/>
    </location>
</feature>
<sequence length="67" mass="7315">MEDHDITEELPSDGLVPKSVSEPPTPELIPKSSTPEAFPNNSIPEPDPEPPLKAKLNDLSTEIIEQI</sequence>
<evidence type="ECO:0000256" key="1">
    <source>
        <dbReference type="SAM" id="MobiDB-lite"/>
    </source>
</evidence>
<dbReference type="EMBL" id="CP069030">
    <property type="protein sequence ID" value="QRC98720.1"/>
    <property type="molecule type" value="Genomic_DNA"/>
</dbReference>
<protein>
    <submittedName>
        <fullName evidence="2">Uncharacterized protein</fullName>
    </submittedName>
</protein>
<dbReference type="Proteomes" id="UP000663193">
    <property type="component" value="Chromosome 8"/>
</dbReference>
<feature type="region of interest" description="Disordered" evidence="1">
    <location>
        <begin position="1"/>
        <end position="67"/>
    </location>
</feature>
<organism evidence="2 3">
    <name type="scientific">Phaeosphaeria nodorum (strain SN15 / ATCC MYA-4574 / FGSC 10173)</name>
    <name type="common">Glume blotch fungus</name>
    <name type="synonym">Parastagonospora nodorum</name>
    <dbReference type="NCBI Taxonomy" id="321614"/>
    <lineage>
        <taxon>Eukaryota</taxon>
        <taxon>Fungi</taxon>
        <taxon>Dikarya</taxon>
        <taxon>Ascomycota</taxon>
        <taxon>Pezizomycotina</taxon>
        <taxon>Dothideomycetes</taxon>
        <taxon>Pleosporomycetidae</taxon>
        <taxon>Pleosporales</taxon>
        <taxon>Pleosporineae</taxon>
        <taxon>Phaeosphaeriaceae</taxon>
        <taxon>Parastagonospora</taxon>
    </lineage>
</organism>
<proteinExistence type="predicted"/>
<feature type="compositionally biased region" description="Polar residues" evidence="1">
    <location>
        <begin position="31"/>
        <end position="43"/>
    </location>
</feature>
<accession>A0A7U2F908</accession>